<dbReference type="PANTHER" id="PTHR30204:SF69">
    <property type="entry name" value="MERR-FAMILY TRANSCRIPTIONAL REGULATOR"/>
    <property type="match status" value="1"/>
</dbReference>
<accession>A0A383R9R1</accession>
<name>A0A383R9R1_PAEAL</name>
<dbReference type="SMART" id="SM00422">
    <property type="entry name" value="HTH_MERR"/>
    <property type="match status" value="1"/>
</dbReference>
<evidence type="ECO:0000256" key="4">
    <source>
        <dbReference type="ARBA" id="ARBA00023163"/>
    </source>
</evidence>
<evidence type="ECO:0000256" key="3">
    <source>
        <dbReference type="ARBA" id="ARBA00023125"/>
    </source>
</evidence>
<keyword evidence="1" id="KW-0678">Repressor</keyword>
<dbReference type="GO" id="GO:0003700">
    <property type="term" value="F:DNA-binding transcription factor activity"/>
    <property type="evidence" value="ECO:0007669"/>
    <property type="project" value="InterPro"/>
</dbReference>
<keyword evidence="4" id="KW-0804">Transcription</keyword>
<keyword evidence="3" id="KW-0238">DNA-binding</keyword>
<dbReference type="PROSITE" id="PS50937">
    <property type="entry name" value="HTH_MERR_2"/>
    <property type="match status" value="1"/>
</dbReference>
<reference evidence="8" key="1">
    <citation type="submission" date="2018-08" db="EMBL/GenBank/DDBJ databases">
        <authorList>
            <person name="Chevrot R."/>
        </authorList>
    </citation>
    <scope>NUCLEOTIDE SEQUENCE [LARGE SCALE GENOMIC DNA]</scope>
</reference>
<sequence>MKSEITISELAKLMNVSVHQIRYFEEKGVLQPSYTDNNQYRMYGMEQVYQLAQILLLRKLEVPVSSIKECMTSYSGAQYRQLLQSSLRDIEAELQRLRDLQQFIQKVLHEQQNIMNSNSTYQVKRREPRYFTRWIEMYPQTKLTAKQLVEQQKHIPDLFEMDIHYIDDGSSLSTLCLETQAPGDFSVPEGDYLSMQCAIREVEELDQVVEQFYEYAAAQSYAVLEPLILIEKSYLSLFSNNKLHYELQILIEPTANSEGGNDHDFGTNHD</sequence>
<dbReference type="EMBL" id="LS992241">
    <property type="protein sequence ID" value="SYX83907.1"/>
    <property type="molecule type" value="Genomic_DNA"/>
</dbReference>
<evidence type="ECO:0000259" key="6">
    <source>
        <dbReference type="PROSITE" id="PS50937"/>
    </source>
</evidence>
<dbReference type="InterPro" id="IPR000551">
    <property type="entry name" value="MerR-type_HTH_dom"/>
</dbReference>
<feature type="coiled-coil region" evidence="5">
    <location>
        <begin position="80"/>
        <end position="107"/>
    </location>
</feature>
<keyword evidence="5" id="KW-0175">Coiled coil</keyword>
<evidence type="ECO:0000256" key="1">
    <source>
        <dbReference type="ARBA" id="ARBA00022491"/>
    </source>
</evidence>
<evidence type="ECO:0000313" key="8">
    <source>
        <dbReference type="Proteomes" id="UP000304148"/>
    </source>
</evidence>
<dbReference type="AlphaFoldDB" id="A0A383R9R1"/>
<evidence type="ECO:0000256" key="2">
    <source>
        <dbReference type="ARBA" id="ARBA00023015"/>
    </source>
</evidence>
<organism evidence="7 8">
    <name type="scientific">Paenibacillus alvei</name>
    <name type="common">Bacillus alvei</name>
    <dbReference type="NCBI Taxonomy" id="44250"/>
    <lineage>
        <taxon>Bacteria</taxon>
        <taxon>Bacillati</taxon>
        <taxon>Bacillota</taxon>
        <taxon>Bacilli</taxon>
        <taxon>Bacillales</taxon>
        <taxon>Paenibacillaceae</taxon>
        <taxon>Paenibacillus</taxon>
    </lineage>
</organism>
<dbReference type="Pfam" id="PF13411">
    <property type="entry name" value="MerR_1"/>
    <property type="match status" value="1"/>
</dbReference>
<dbReference type="Proteomes" id="UP000304148">
    <property type="component" value="Chromosome"/>
</dbReference>
<gene>
    <name evidence="7" type="ORF">PBLR_12329</name>
</gene>
<dbReference type="SUPFAM" id="SSF46955">
    <property type="entry name" value="Putative DNA-binding domain"/>
    <property type="match status" value="1"/>
</dbReference>
<proteinExistence type="predicted"/>
<protein>
    <submittedName>
        <fullName evidence="7">Transcriptional regulator</fullName>
    </submittedName>
</protein>
<dbReference type="Gene3D" id="1.10.1660.10">
    <property type="match status" value="1"/>
</dbReference>
<evidence type="ECO:0000313" key="7">
    <source>
        <dbReference type="EMBL" id="SYX83907.1"/>
    </source>
</evidence>
<dbReference type="GO" id="GO:0003677">
    <property type="term" value="F:DNA binding"/>
    <property type="evidence" value="ECO:0007669"/>
    <property type="project" value="UniProtKB-KW"/>
</dbReference>
<dbReference type="InterPro" id="IPR047057">
    <property type="entry name" value="MerR_fam"/>
</dbReference>
<feature type="domain" description="HTH merR-type" evidence="6">
    <location>
        <begin position="4"/>
        <end position="73"/>
    </location>
</feature>
<evidence type="ECO:0000256" key="5">
    <source>
        <dbReference type="SAM" id="Coils"/>
    </source>
</evidence>
<keyword evidence="2" id="KW-0805">Transcription regulation</keyword>
<dbReference type="PANTHER" id="PTHR30204">
    <property type="entry name" value="REDOX-CYCLING DRUG-SENSING TRANSCRIPTIONAL ACTIVATOR SOXR"/>
    <property type="match status" value="1"/>
</dbReference>
<dbReference type="InterPro" id="IPR009061">
    <property type="entry name" value="DNA-bd_dom_put_sf"/>
</dbReference>
<dbReference type="RefSeq" id="WP_138185900.1">
    <property type="nucleotide sequence ID" value="NZ_LS992241.1"/>
</dbReference>